<evidence type="ECO:0000256" key="2">
    <source>
        <dbReference type="SAM" id="MobiDB-lite"/>
    </source>
</evidence>
<name>A0ABV1K468_9PSEU</name>
<evidence type="ECO:0000259" key="3">
    <source>
        <dbReference type="Pfam" id="PF11774"/>
    </source>
</evidence>
<evidence type="ECO:0000256" key="1">
    <source>
        <dbReference type="ARBA" id="ARBA00023125"/>
    </source>
</evidence>
<dbReference type="EMBL" id="JBEDNQ010000001">
    <property type="protein sequence ID" value="MEQ3549252.1"/>
    <property type="molecule type" value="Genomic_DNA"/>
</dbReference>
<dbReference type="Gene3D" id="4.10.320.10">
    <property type="entry name" value="E3-binding domain"/>
    <property type="match status" value="1"/>
</dbReference>
<comment type="caution">
    <text evidence="5">The sequence shown here is derived from an EMBL/GenBank/DDBJ whole genome shotgun (WGS) entry which is preliminary data.</text>
</comment>
<proteinExistence type="predicted"/>
<reference evidence="5 6" key="1">
    <citation type="submission" date="2024-03" db="EMBL/GenBank/DDBJ databases">
        <title>Draft genome sequence of Pseudonocardia nematodicida JCM 31783.</title>
        <authorList>
            <person name="Butdee W."/>
            <person name="Duangmal K."/>
        </authorList>
    </citation>
    <scope>NUCLEOTIDE SEQUENCE [LARGE SCALE GENOMIC DNA]</scope>
    <source>
        <strain evidence="5 6">JCM 31783</strain>
    </source>
</reference>
<feature type="domain" description="Lsr2 DNA-binding" evidence="4">
    <location>
        <begin position="69"/>
        <end position="101"/>
    </location>
</feature>
<feature type="compositionally biased region" description="Low complexity" evidence="2">
    <location>
        <begin position="52"/>
        <end position="66"/>
    </location>
</feature>
<feature type="region of interest" description="Disordered" evidence="2">
    <location>
        <begin position="52"/>
        <end position="73"/>
    </location>
</feature>
<feature type="domain" description="Lsr2 dimerization" evidence="3">
    <location>
        <begin position="1"/>
        <end position="56"/>
    </location>
</feature>
<organism evidence="5 6">
    <name type="scientific">Pseudonocardia nematodicida</name>
    <dbReference type="NCBI Taxonomy" id="1206997"/>
    <lineage>
        <taxon>Bacteria</taxon>
        <taxon>Bacillati</taxon>
        <taxon>Actinomycetota</taxon>
        <taxon>Actinomycetes</taxon>
        <taxon>Pseudonocardiales</taxon>
        <taxon>Pseudonocardiaceae</taxon>
        <taxon>Pseudonocardia</taxon>
    </lineage>
</organism>
<evidence type="ECO:0000313" key="6">
    <source>
        <dbReference type="Proteomes" id="UP001494902"/>
    </source>
</evidence>
<dbReference type="Pfam" id="PF23359">
    <property type="entry name" value="Lsr2_DNA-bd"/>
    <property type="match status" value="1"/>
</dbReference>
<accession>A0ABV1K468</accession>
<dbReference type="Pfam" id="PF11774">
    <property type="entry name" value="Lsr2"/>
    <property type="match status" value="1"/>
</dbReference>
<keyword evidence="6" id="KW-1185">Reference proteome</keyword>
<sequence>MALLHTVRLVDDLTGEEADETVSFALDGRHFEIDLSRNHAARLRDSLAPFVGSARRGAPRGTAAPSSSRRHDHGVRAWARRNGFVVSDRGRIPAEVVTAYRNSPRAP</sequence>
<dbReference type="InterPro" id="IPR055370">
    <property type="entry name" value="Lsr2_DNA-bd"/>
</dbReference>
<keyword evidence="1" id="KW-0238">DNA-binding</keyword>
<dbReference type="Proteomes" id="UP001494902">
    <property type="component" value="Unassembled WGS sequence"/>
</dbReference>
<dbReference type="RefSeq" id="WP_349296339.1">
    <property type="nucleotide sequence ID" value="NZ_JBEDNQ010000001.1"/>
</dbReference>
<gene>
    <name evidence="5" type="ORF">WIS52_02110</name>
</gene>
<dbReference type="Gene3D" id="3.30.60.230">
    <property type="entry name" value="Lsr2, dimerization domain"/>
    <property type="match status" value="1"/>
</dbReference>
<evidence type="ECO:0000313" key="5">
    <source>
        <dbReference type="EMBL" id="MEQ3549252.1"/>
    </source>
</evidence>
<dbReference type="InterPro" id="IPR036625">
    <property type="entry name" value="E3-bd_dom_sf"/>
</dbReference>
<dbReference type="InterPro" id="IPR024412">
    <property type="entry name" value="Lsr2_dim_dom"/>
</dbReference>
<protein>
    <submittedName>
        <fullName evidence="5">Lsr2 family protein</fullName>
    </submittedName>
</protein>
<evidence type="ECO:0000259" key="4">
    <source>
        <dbReference type="Pfam" id="PF23359"/>
    </source>
</evidence>
<dbReference type="InterPro" id="IPR042261">
    <property type="entry name" value="Lsr2-like_dimerization"/>
</dbReference>